<dbReference type="EMBL" id="JACHGN010000019">
    <property type="protein sequence ID" value="MBB5137637.1"/>
    <property type="molecule type" value="Genomic_DNA"/>
</dbReference>
<sequence>MAAALAAGVMGFLLLEGVAGIVLGLCAAVATVVVLRRRSAADDAAELERVTADLPFATDLMVACLRAGRSLDAAVEVTAATVGGPLGRRLGWVSGQLRLGADHEEAWSSLAYEEATAPLARAMIRATSTGSPVADALIRIGDDAMHAARARSSASARRVGVHAVAPLGLCFLPAFALLGIVPVIAALASQIIIP</sequence>
<dbReference type="RefSeq" id="WP_246519149.1">
    <property type="nucleotide sequence ID" value="NZ_BAABIX010000038.1"/>
</dbReference>
<comment type="caution">
    <text evidence="8">The sequence shown here is derived from an EMBL/GenBank/DDBJ whole genome shotgun (WGS) entry which is preliminary data.</text>
</comment>
<accession>A0A840PKP3</accession>
<evidence type="ECO:0000256" key="1">
    <source>
        <dbReference type="ARBA" id="ARBA00004651"/>
    </source>
</evidence>
<evidence type="ECO:0000256" key="6">
    <source>
        <dbReference type="SAM" id="Phobius"/>
    </source>
</evidence>
<dbReference type="Proteomes" id="UP000578449">
    <property type="component" value="Unassembled WGS sequence"/>
</dbReference>
<feature type="transmembrane region" description="Helical" evidence="6">
    <location>
        <begin position="167"/>
        <end position="193"/>
    </location>
</feature>
<proteinExistence type="predicted"/>
<evidence type="ECO:0000256" key="3">
    <source>
        <dbReference type="ARBA" id="ARBA00022692"/>
    </source>
</evidence>
<evidence type="ECO:0000256" key="2">
    <source>
        <dbReference type="ARBA" id="ARBA00022475"/>
    </source>
</evidence>
<keyword evidence="9" id="KW-1185">Reference proteome</keyword>
<evidence type="ECO:0000259" key="7">
    <source>
        <dbReference type="Pfam" id="PF00482"/>
    </source>
</evidence>
<keyword evidence="5 6" id="KW-0472">Membrane</keyword>
<dbReference type="InterPro" id="IPR018076">
    <property type="entry name" value="T2SS_GspF_dom"/>
</dbReference>
<evidence type="ECO:0000313" key="8">
    <source>
        <dbReference type="EMBL" id="MBB5137637.1"/>
    </source>
</evidence>
<evidence type="ECO:0000256" key="5">
    <source>
        <dbReference type="ARBA" id="ARBA00023136"/>
    </source>
</evidence>
<feature type="domain" description="Type II secretion system protein GspF" evidence="7">
    <location>
        <begin position="58"/>
        <end position="178"/>
    </location>
</feature>
<evidence type="ECO:0000256" key="4">
    <source>
        <dbReference type="ARBA" id="ARBA00022989"/>
    </source>
</evidence>
<dbReference type="GO" id="GO:0005886">
    <property type="term" value="C:plasma membrane"/>
    <property type="evidence" value="ECO:0007669"/>
    <property type="project" value="UniProtKB-SubCell"/>
</dbReference>
<comment type="subcellular location">
    <subcellularLocation>
        <location evidence="1">Cell membrane</location>
        <topology evidence="1">Multi-pass membrane protein</topology>
    </subcellularLocation>
</comment>
<gene>
    <name evidence="8" type="ORF">HNP84_007389</name>
</gene>
<evidence type="ECO:0000313" key="9">
    <source>
        <dbReference type="Proteomes" id="UP000578449"/>
    </source>
</evidence>
<keyword evidence="4 6" id="KW-1133">Transmembrane helix</keyword>
<dbReference type="PANTHER" id="PTHR35007:SF3">
    <property type="entry name" value="POSSIBLE CONSERVED ALANINE RICH MEMBRANE PROTEIN"/>
    <property type="match status" value="1"/>
</dbReference>
<protein>
    <submittedName>
        <fullName evidence="8">Pilus assembly protein TadC</fullName>
    </submittedName>
</protein>
<dbReference type="PANTHER" id="PTHR35007">
    <property type="entry name" value="INTEGRAL MEMBRANE PROTEIN-RELATED"/>
    <property type="match status" value="1"/>
</dbReference>
<dbReference type="AlphaFoldDB" id="A0A840PKP3"/>
<feature type="transmembrane region" description="Helical" evidence="6">
    <location>
        <begin position="12"/>
        <end position="35"/>
    </location>
</feature>
<keyword evidence="2" id="KW-1003">Cell membrane</keyword>
<name>A0A840PKP3_9ACTN</name>
<organism evidence="8 9">
    <name type="scientific">Thermocatellispora tengchongensis</name>
    <dbReference type="NCBI Taxonomy" id="1073253"/>
    <lineage>
        <taxon>Bacteria</taxon>
        <taxon>Bacillati</taxon>
        <taxon>Actinomycetota</taxon>
        <taxon>Actinomycetes</taxon>
        <taxon>Streptosporangiales</taxon>
        <taxon>Streptosporangiaceae</taxon>
        <taxon>Thermocatellispora</taxon>
    </lineage>
</organism>
<reference evidence="8 9" key="1">
    <citation type="submission" date="2020-08" db="EMBL/GenBank/DDBJ databases">
        <title>Genomic Encyclopedia of Type Strains, Phase IV (KMG-IV): sequencing the most valuable type-strain genomes for metagenomic binning, comparative biology and taxonomic classification.</title>
        <authorList>
            <person name="Goeker M."/>
        </authorList>
    </citation>
    <scope>NUCLEOTIDE SEQUENCE [LARGE SCALE GENOMIC DNA]</scope>
    <source>
        <strain evidence="8 9">DSM 45615</strain>
    </source>
</reference>
<dbReference type="Pfam" id="PF00482">
    <property type="entry name" value="T2SSF"/>
    <property type="match status" value="1"/>
</dbReference>
<keyword evidence="3 6" id="KW-0812">Transmembrane</keyword>